<dbReference type="Proteomes" id="UP000281406">
    <property type="component" value="Unassembled WGS sequence"/>
</dbReference>
<sequence>MRTLRSRLSIFLREEGQTSVPGGSGPSRAWRFKWWGSQVELAERFEKGATVSCDSAAHESDLLDEDAIFLASSGSADSALLAPSQDEEQSMAEAGSESVRSEPSRPSCPAYEELLDVMGRASDRLKLSWERIQEETVRGRLDKRFLSDHRRSIPSRSPF</sequence>
<dbReference type="EMBL" id="RJVU01002418">
    <property type="protein sequence ID" value="ROL55087.1"/>
    <property type="molecule type" value="Genomic_DNA"/>
</dbReference>
<organism evidence="2 3">
    <name type="scientific">Anabarilius grahami</name>
    <name type="common">Kanglang fish</name>
    <name type="synonym">Barilius grahami</name>
    <dbReference type="NCBI Taxonomy" id="495550"/>
    <lineage>
        <taxon>Eukaryota</taxon>
        <taxon>Metazoa</taxon>
        <taxon>Chordata</taxon>
        <taxon>Craniata</taxon>
        <taxon>Vertebrata</taxon>
        <taxon>Euteleostomi</taxon>
        <taxon>Actinopterygii</taxon>
        <taxon>Neopterygii</taxon>
        <taxon>Teleostei</taxon>
        <taxon>Ostariophysi</taxon>
        <taxon>Cypriniformes</taxon>
        <taxon>Xenocyprididae</taxon>
        <taxon>Xenocypridinae</taxon>
        <taxon>Xenocypridinae incertae sedis</taxon>
        <taxon>Anabarilius</taxon>
    </lineage>
</organism>
<keyword evidence="3" id="KW-1185">Reference proteome</keyword>
<protein>
    <submittedName>
        <fullName evidence="2">Uncharacterized protein</fullName>
    </submittedName>
</protein>
<accession>A0A3N0Z9H1</accession>
<gene>
    <name evidence="2" type="ORF">DPX16_21091</name>
</gene>
<evidence type="ECO:0000256" key="1">
    <source>
        <dbReference type="SAM" id="MobiDB-lite"/>
    </source>
</evidence>
<evidence type="ECO:0000313" key="3">
    <source>
        <dbReference type="Proteomes" id="UP000281406"/>
    </source>
</evidence>
<proteinExistence type="predicted"/>
<comment type="caution">
    <text evidence="2">The sequence shown here is derived from an EMBL/GenBank/DDBJ whole genome shotgun (WGS) entry which is preliminary data.</text>
</comment>
<feature type="region of interest" description="Disordered" evidence="1">
    <location>
        <begin position="79"/>
        <end position="108"/>
    </location>
</feature>
<dbReference type="AlphaFoldDB" id="A0A3N0Z9H1"/>
<evidence type="ECO:0000313" key="2">
    <source>
        <dbReference type="EMBL" id="ROL55087.1"/>
    </source>
</evidence>
<reference evidence="2 3" key="1">
    <citation type="submission" date="2018-10" db="EMBL/GenBank/DDBJ databases">
        <title>Genome assembly for a Yunnan-Guizhou Plateau 3E fish, Anabarilius grahami (Regan), and its evolutionary and genetic applications.</title>
        <authorList>
            <person name="Jiang W."/>
        </authorList>
    </citation>
    <scope>NUCLEOTIDE SEQUENCE [LARGE SCALE GENOMIC DNA]</scope>
    <source>
        <strain evidence="2">AG-KIZ</strain>
        <tissue evidence="2">Muscle</tissue>
    </source>
</reference>
<name>A0A3N0Z9H1_ANAGA</name>